<dbReference type="PANTHER" id="PTHR11839:SF18">
    <property type="entry name" value="NUDIX HYDROLASE DOMAIN-CONTAINING PROTEIN"/>
    <property type="match status" value="1"/>
</dbReference>
<keyword evidence="2 4" id="KW-0378">Hydrolase</keyword>
<gene>
    <name evidence="4" type="ORF">FD17_GL001949</name>
</gene>
<dbReference type="PROSITE" id="PS51462">
    <property type="entry name" value="NUDIX"/>
    <property type="match status" value="1"/>
</dbReference>
<dbReference type="GO" id="GO:0019693">
    <property type="term" value="P:ribose phosphate metabolic process"/>
    <property type="evidence" value="ECO:0007669"/>
    <property type="project" value="TreeGrafter"/>
</dbReference>
<comment type="caution">
    <text evidence="4">The sequence shown here is derived from an EMBL/GenBank/DDBJ whole genome shotgun (WGS) entry which is preliminary data.</text>
</comment>
<evidence type="ECO:0000256" key="1">
    <source>
        <dbReference type="ARBA" id="ARBA00001946"/>
    </source>
</evidence>
<dbReference type="AlphaFoldDB" id="A0A0R1KZ15"/>
<evidence type="ECO:0000256" key="2">
    <source>
        <dbReference type="ARBA" id="ARBA00022801"/>
    </source>
</evidence>
<dbReference type="Pfam" id="PF00293">
    <property type="entry name" value="NUDIX"/>
    <property type="match status" value="1"/>
</dbReference>
<dbReference type="PATRIC" id="fig|1423808.3.peg.1975"/>
<dbReference type="InterPro" id="IPR015797">
    <property type="entry name" value="NUDIX_hydrolase-like_dom_sf"/>
</dbReference>
<dbReference type="FunFam" id="3.90.79.10:FF:000024">
    <property type="entry name" value="ADP-ribose pyrophosphatase"/>
    <property type="match status" value="1"/>
</dbReference>
<evidence type="ECO:0000313" key="4">
    <source>
        <dbReference type="EMBL" id="KRK88990.1"/>
    </source>
</evidence>
<dbReference type="GO" id="GO:0006753">
    <property type="term" value="P:nucleoside phosphate metabolic process"/>
    <property type="evidence" value="ECO:0007669"/>
    <property type="project" value="TreeGrafter"/>
</dbReference>
<proteinExistence type="predicted"/>
<dbReference type="InterPro" id="IPR000086">
    <property type="entry name" value="NUDIX_hydrolase_dom"/>
</dbReference>
<organism evidence="4 5">
    <name type="scientific">Lentilactobacillus sunkii DSM 19904</name>
    <dbReference type="NCBI Taxonomy" id="1423808"/>
    <lineage>
        <taxon>Bacteria</taxon>
        <taxon>Bacillati</taxon>
        <taxon>Bacillota</taxon>
        <taxon>Bacilli</taxon>
        <taxon>Lactobacillales</taxon>
        <taxon>Lactobacillaceae</taxon>
        <taxon>Lentilactobacillus</taxon>
    </lineage>
</organism>
<dbReference type="PANTHER" id="PTHR11839">
    <property type="entry name" value="UDP/ADP-SUGAR PYROPHOSPHATASE"/>
    <property type="match status" value="1"/>
</dbReference>
<dbReference type="Gene3D" id="3.90.79.10">
    <property type="entry name" value="Nucleoside Triphosphate Pyrophosphohydrolase"/>
    <property type="match status" value="1"/>
</dbReference>
<evidence type="ECO:0000313" key="5">
    <source>
        <dbReference type="Proteomes" id="UP000051581"/>
    </source>
</evidence>
<reference evidence="4 5" key="1">
    <citation type="journal article" date="2015" name="Genome Announc.">
        <title>Expanding the biotechnology potential of lactobacilli through comparative genomics of 213 strains and associated genera.</title>
        <authorList>
            <person name="Sun Z."/>
            <person name="Harris H.M."/>
            <person name="McCann A."/>
            <person name="Guo C."/>
            <person name="Argimon S."/>
            <person name="Zhang W."/>
            <person name="Yang X."/>
            <person name="Jeffery I.B."/>
            <person name="Cooney J.C."/>
            <person name="Kagawa T.F."/>
            <person name="Liu W."/>
            <person name="Song Y."/>
            <person name="Salvetti E."/>
            <person name="Wrobel A."/>
            <person name="Rasinkangas P."/>
            <person name="Parkhill J."/>
            <person name="Rea M.C."/>
            <person name="O'Sullivan O."/>
            <person name="Ritari J."/>
            <person name="Douillard F.P."/>
            <person name="Paul Ross R."/>
            <person name="Yang R."/>
            <person name="Briner A.E."/>
            <person name="Felis G.E."/>
            <person name="de Vos W.M."/>
            <person name="Barrangou R."/>
            <person name="Klaenhammer T.R."/>
            <person name="Caufield P.W."/>
            <person name="Cui Y."/>
            <person name="Zhang H."/>
            <person name="O'Toole P.W."/>
        </authorList>
    </citation>
    <scope>NUCLEOTIDE SEQUENCE [LARGE SCALE GENOMIC DNA]</scope>
    <source>
        <strain evidence="4 5">DSM 19904</strain>
    </source>
</reference>
<keyword evidence="5" id="KW-1185">Reference proteome</keyword>
<comment type="cofactor">
    <cofactor evidence="1">
        <name>Mg(2+)</name>
        <dbReference type="ChEBI" id="CHEBI:18420"/>
    </cofactor>
</comment>
<dbReference type="CDD" id="cd03424">
    <property type="entry name" value="NUDIX_ADPRase_Nudt5_UGPPase_Nudt14"/>
    <property type="match status" value="1"/>
</dbReference>
<dbReference type="GO" id="GO:0016787">
    <property type="term" value="F:hydrolase activity"/>
    <property type="evidence" value="ECO:0007669"/>
    <property type="project" value="UniProtKB-KW"/>
</dbReference>
<sequence>MIELDFEERVVGSEKIYDGAIINVEKQTVKLPDGQTSFREIVHHSGAVGILALTKDNKIILEKQWRAPVKKTTIEIPAGKVDGRDSSFHDTVVRELNEEIRYVPKTIKELYGFYSSVGFSDEFMKLYLAEDLEPVKNQLPRDKGEFLEVFEKTMDEAIQMIADGEIQDAKTITAIQYWQLMQK</sequence>
<dbReference type="SUPFAM" id="SSF55811">
    <property type="entry name" value="Nudix"/>
    <property type="match status" value="1"/>
</dbReference>
<protein>
    <submittedName>
        <fullName evidence="4">NUDIX hydrolase</fullName>
    </submittedName>
</protein>
<dbReference type="EMBL" id="AZEA01000004">
    <property type="protein sequence ID" value="KRK88990.1"/>
    <property type="molecule type" value="Genomic_DNA"/>
</dbReference>
<accession>A0A0R1KZ15</accession>
<dbReference type="Proteomes" id="UP000051581">
    <property type="component" value="Unassembled WGS sequence"/>
</dbReference>
<name>A0A0R1KZ15_9LACO</name>
<feature type="domain" description="Nudix hydrolase" evidence="3">
    <location>
        <begin position="43"/>
        <end position="174"/>
    </location>
</feature>
<dbReference type="GO" id="GO:0005829">
    <property type="term" value="C:cytosol"/>
    <property type="evidence" value="ECO:0007669"/>
    <property type="project" value="TreeGrafter"/>
</dbReference>
<evidence type="ECO:0000259" key="3">
    <source>
        <dbReference type="PROSITE" id="PS51462"/>
    </source>
</evidence>